<comment type="caution">
    <text evidence="2">The sequence shown here is derived from an EMBL/GenBank/DDBJ whole genome shotgun (WGS) entry which is preliminary data.</text>
</comment>
<feature type="transmembrane region" description="Helical" evidence="1">
    <location>
        <begin position="130"/>
        <end position="156"/>
    </location>
</feature>
<gene>
    <name evidence="2" type="ORF">FC093_08305</name>
</gene>
<dbReference type="EMBL" id="SZQL01000005">
    <property type="protein sequence ID" value="TKK69308.1"/>
    <property type="molecule type" value="Genomic_DNA"/>
</dbReference>
<evidence type="ECO:0000313" key="2">
    <source>
        <dbReference type="EMBL" id="TKK69308.1"/>
    </source>
</evidence>
<organism evidence="2 3">
    <name type="scientific">Ilyomonas limi</name>
    <dbReference type="NCBI Taxonomy" id="2575867"/>
    <lineage>
        <taxon>Bacteria</taxon>
        <taxon>Pseudomonadati</taxon>
        <taxon>Bacteroidota</taxon>
        <taxon>Chitinophagia</taxon>
        <taxon>Chitinophagales</taxon>
        <taxon>Chitinophagaceae</taxon>
        <taxon>Ilyomonas</taxon>
    </lineage>
</organism>
<sequence>METPVLNRRHVKEYFIYGIIAAILYLIPVIYLLFANKYQNLYLLFVGNALFMAVIFYYNFHLVKHPYDGERAVSMLMAGHLATLVGTIISAVVVTILMFIFFPGLFSAHPANEVLSQANSAARTPYPSGFLFMILLDVILGNASVGSFATIITSYANKRNQMRDKPADVENRVPIKTHDKA</sequence>
<evidence type="ECO:0000313" key="3">
    <source>
        <dbReference type="Proteomes" id="UP000305848"/>
    </source>
</evidence>
<dbReference type="AlphaFoldDB" id="A0A4U3L2Q2"/>
<dbReference type="Proteomes" id="UP000305848">
    <property type="component" value="Unassembled WGS sequence"/>
</dbReference>
<feature type="transmembrane region" description="Helical" evidence="1">
    <location>
        <begin position="81"/>
        <end position="106"/>
    </location>
</feature>
<dbReference type="OrthoDB" id="662441at2"/>
<keyword evidence="1" id="KW-1133">Transmembrane helix</keyword>
<proteinExistence type="predicted"/>
<feature type="transmembrane region" description="Helical" evidence="1">
    <location>
        <begin position="14"/>
        <end position="35"/>
    </location>
</feature>
<evidence type="ECO:0000256" key="1">
    <source>
        <dbReference type="SAM" id="Phobius"/>
    </source>
</evidence>
<protein>
    <recommendedName>
        <fullName evidence="4">DUF4199 domain-containing protein</fullName>
    </recommendedName>
</protein>
<keyword evidence="1" id="KW-0812">Transmembrane</keyword>
<keyword evidence="3" id="KW-1185">Reference proteome</keyword>
<reference evidence="2 3" key="1">
    <citation type="submission" date="2019-05" db="EMBL/GenBank/DDBJ databases">
        <title>Panacibacter sp. strain 17mud1-8 Genome sequencing and assembly.</title>
        <authorList>
            <person name="Chhetri G."/>
        </authorList>
    </citation>
    <scope>NUCLEOTIDE SEQUENCE [LARGE SCALE GENOMIC DNA]</scope>
    <source>
        <strain evidence="2 3">17mud1-8</strain>
    </source>
</reference>
<dbReference type="RefSeq" id="WP_137261303.1">
    <property type="nucleotide sequence ID" value="NZ_SZQL01000005.1"/>
</dbReference>
<name>A0A4U3L2Q2_9BACT</name>
<keyword evidence="1" id="KW-0472">Membrane</keyword>
<evidence type="ECO:0008006" key="4">
    <source>
        <dbReference type="Google" id="ProtNLM"/>
    </source>
</evidence>
<feature type="transmembrane region" description="Helical" evidence="1">
    <location>
        <begin position="41"/>
        <end position="60"/>
    </location>
</feature>
<accession>A0A4U3L2Q2</accession>